<sequence>MDYAQNFYLQPTSIQSNSNRNQTSHNIQQFRLQKNSNLPWSTSSTTTTAIDIIQINLAKSKVATAHLEKLAFLVKEPYVKEGKIAGVPRKWHQWLSSNNKAGIISLPSTNNPIFICSTTNLTAIKIQTITGPVNLISAYSSPYAELQDTAQDLANFLTKIGPEQALIGANMNTPSTLWGYANNSPRGNIMEDLISGLNLHLLNEKNSELTFQLRNAKAWPDLTLVKGVQLTRTASWKVRDELSSGVHKYIHTQLGISVQNHTYTKFKTAYGGHRKFSMYFRKEIPQIQKQLLDCDIREQLDETNFLQRAIFRCCQKAYKLKKVKQSTKVTWWTQELDIEKKEMRAVQKRANNTTGTKQTRYQLLFSRKQALYKKLSLRAKRTSLNNFCTQTKNPYGIPYEVIVKDNLPPSDLFKIMDQPERRLPVLRKQNSSRALPTNPYPLPTPASEPNSQRRSLYQKRNSPQHAKSSN</sequence>
<dbReference type="GO" id="GO:0003824">
    <property type="term" value="F:catalytic activity"/>
    <property type="evidence" value="ECO:0007669"/>
    <property type="project" value="InterPro"/>
</dbReference>
<gene>
    <name evidence="3" type="ORF">AVEN_177330_1</name>
</gene>
<dbReference type="InterPro" id="IPR005135">
    <property type="entry name" value="Endo/exonuclease/phosphatase"/>
</dbReference>
<dbReference type="InterPro" id="IPR036691">
    <property type="entry name" value="Endo/exonu/phosph_ase_sf"/>
</dbReference>
<dbReference type="Pfam" id="PF14529">
    <property type="entry name" value="Exo_endo_phos_2"/>
    <property type="match status" value="1"/>
</dbReference>
<protein>
    <recommendedName>
        <fullName evidence="2">Endonuclease/exonuclease/phosphatase domain-containing protein</fullName>
    </recommendedName>
</protein>
<organism evidence="3 4">
    <name type="scientific">Araneus ventricosus</name>
    <name type="common">Orbweaver spider</name>
    <name type="synonym">Epeira ventricosa</name>
    <dbReference type="NCBI Taxonomy" id="182803"/>
    <lineage>
        <taxon>Eukaryota</taxon>
        <taxon>Metazoa</taxon>
        <taxon>Ecdysozoa</taxon>
        <taxon>Arthropoda</taxon>
        <taxon>Chelicerata</taxon>
        <taxon>Arachnida</taxon>
        <taxon>Araneae</taxon>
        <taxon>Araneomorphae</taxon>
        <taxon>Entelegynae</taxon>
        <taxon>Araneoidea</taxon>
        <taxon>Araneidae</taxon>
        <taxon>Araneus</taxon>
    </lineage>
</organism>
<dbReference type="AlphaFoldDB" id="A0A4Y2C4A0"/>
<dbReference type="OrthoDB" id="6437148at2759"/>
<dbReference type="PANTHER" id="PTHR33273:SF2">
    <property type="entry name" value="ENDONUCLEASE_EXONUCLEASE_PHOSPHATASE DOMAIN-CONTAINING PROTEIN"/>
    <property type="match status" value="1"/>
</dbReference>
<evidence type="ECO:0000313" key="3">
    <source>
        <dbReference type="EMBL" id="GBL99300.1"/>
    </source>
</evidence>
<dbReference type="Proteomes" id="UP000499080">
    <property type="component" value="Unassembled WGS sequence"/>
</dbReference>
<name>A0A4Y2C4A0_ARAVE</name>
<feature type="compositionally biased region" description="Polar residues" evidence="1">
    <location>
        <begin position="447"/>
        <end position="470"/>
    </location>
</feature>
<dbReference type="SUPFAM" id="SSF56219">
    <property type="entry name" value="DNase I-like"/>
    <property type="match status" value="1"/>
</dbReference>
<comment type="caution">
    <text evidence="3">The sequence shown here is derived from an EMBL/GenBank/DDBJ whole genome shotgun (WGS) entry which is preliminary data.</text>
</comment>
<evidence type="ECO:0000259" key="2">
    <source>
        <dbReference type="Pfam" id="PF14529"/>
    </source>
</evidence>
<feature type="region of interest" description="Disordered" evidence="1">
    <location>
        <begin position="424"/>
        <end position="470"/>
    </location>
</feature>
<dbReference type="PANTHER" id="PTHR33273">
    <property type="entry name" value="DOMAIN-CONTAINING PROTEIN, PUTATIVE-RELATED"/>
    <property type="match status" value="1"/>
</dbReference>
<keyword evidence="4" id="KW-1185">Reference proteome</keyword>
<evidence type="ECO:0000313" key="4">
    <source>
        <dbReference type="Proteomes" id="UP000499080"/>
    </source>
</evidence>
<proteinExistence type="predicted"/>
<evidence type="ECO:0000256" key="1">
    <source>
        <dbReference type="SAM" id="MobiDB-lite"/>
    </source>
</evidence>
<dbReference type="EMBL" id="BGPR01000147">
    <property type="protein sequence ID" value="GBL99300.1"/>
    <property type="molecule type" value="Genomic_DNA"/>
</dbReference>
<dbReference type="Gene3D" id="3.60.10.10">
    <property type="entry name" value="Endonuclease/exonuclease/phosphatase"/>
    <property type="match status" value="1"/>
</dbReference>
<accession>A0A4Y2C4A0</accession>
<reference evidence="3 4" key="1">
    <citation type="journal article" date="2019" name="Sci. Rep.">
        <title>Orb-weaving spider Araneus ventricosus genome elucidates the spidroin gene catalogue.</title>
        <authorList>
            <person name="Kono N."/>
            <person name="Nakamura H."/>
            <person name="Ohtoshi R."/>
            <person name="Moran D.A.P."/>
            <person name="Shinohara A."/>
            <person name="Yoshida Y."/>
            <person name="Fujiwara M."/>
            <person name="Mori M."/>
            <person name="Tomita M."/>
            <person name="Arakawa K."/>
        </authorList>
    </citation>
    <scope>NUCLEOTIDE SEQUENCE [LARGE SCALE GENOMIC DNA]</scope>
</reference>
<feature type="domain" description="Endonuclease/exonuclease/phosphatase" evidence="2">
    <location>
        <begin position="134"/>
        <end position="250"/>
    </location>
</feature>